<dbReference type="GO" id="GO:0061630">
    <property type="term" value="F:ubiquitin protein ligase activity"/>
    <property type="evidence" value="ECO:0007669"/>
    <property type="project" value="UniProtKB-EC"/>
</dbReference>
<evidence type="ECO:0000313" key="12">
    <source>
        <dbReference type="RefSeq" id="XP_022316019.1"/>
    </source>
</evidence>
<dbReference type="GeneID" id="111119811"/>
<keyword evidence="11" id="KW-1185">Reference proteome</keyword>
<feature type="compositionally biased region" description="Basic and acidic residues" evidence="9">
    <location>
        <begin position="423"/>
        <end position="459"/>
    </location>
</feature>
<dbReference type="InterPro" id="IPR045194">
    <property type="entry name" value="MGRN1/RNF157-like"/>
</dbReference>
<keyword evidence="4" id="KW-0479">Metal-binding</keyword>
<keyword evidence="7" id="KW-0862">Zinc</keyword>
<dbReference type="PANTHER" id="PTHR22996:SF0">
    <property type="entry name" value="RE60872P-RELATED"/>
    <property type="match status" value="1"/>
</dbReference>
<feature type="region of interest" description="Disordered" evidence="9">
    <location>
        <begin position="417"/>
        <end position="462"/>
    </location>
</feature>
<proteinExistence type="predicted"/>
<evidence type="ECO:0000256" key="6">
    <source>
        <dbReference type="ARBA" id="ARBA00022786"/>
    </source>
</evidence>
<dbReference type="GO" id="GO:0008270">
    <property type="term" value="F:zinc ion binding"/>
    <property type="evidence" value="ECO:0007669"/>
    <property type="project" value="UniProtKB-KW"/>
</dbReference>
<evidence type="ECO:0000313" key="11">
    <source>
        <dbReference type="Proteomes" id="UP000694844"/>
    </source>
</evidence>
<protein>
    <recommendedName>
        <fullName evidence="2">RING-type E3 ubiquitin transferase</fullName>
        <ecNumber evidence="2">2.3.2.27</ecNumber>
    </recommendedName>
</protein>
<keyword evidence="3" id="KW-0808">Transferase</keyword>
<dbReference type="KEGG" id="cvn:111119811"/>
<gene>
    <name evidence="12" type="primary">LOC111119811</name>
</gene>
<evidence type="ECO:0000256" key="8">
    <source>
        <dbReference type="PROSITE-ProRule" id="PRU00175"/>
    </source>
</evidence>
<keyword evidence="5 8" id="KW-0863">Zinc-finger</keyword>
<dbReference type="Gene3D" id="3.30.40.10">
    <property type="entry name" value="Zinc/RING finger domain, C3HC4 (zinc finger)"/>
    <property type="match status" value="1"/>
</dbReference>
<dbReference type="FunFam" id="3.30.40.10:FF:000013">
    <property type="entry name" value="E3 ubiquitin-protein ligase MGRN1 isoform 1"/>
    <property type="match status" value="1"/>
</dbReference>
<evidence type="ECO:0000256" key="1">
    <source>
        <dbReference type="ARBA" id="ARBA00000900"/>
    </source>
</evidence>
<dbReference type="PROSITE" id="PS50089">
    <property type="entry name" value="ZF_RING_2"/>
    <property type="match status" value="1"/>
</dbReference>
<evidence type="ECO:0000256" key="9">
    <source>
        <dbReference type="SAM" id="MobiDB-lite"/>
    </source>
</evidence>
<reference evidence="12" key="1">
    <citation type="submission" date="2025-08" db="UniProtKB">
        <authorList>
            <consortium name="RefSeq"/>
        </authorList>
    </citation>
    <scope>IDENTIFICATION</scope>
    <source>
        <tissue evidence="12">Whole sample</tissue>
    </source>
</reference>
<dbReference type="InterPro" id="IPR001841">
    <property type="entry name" value="Znf_RING"/>
</dbReference>
<dbReference type="OrthoDB" id="10014838at2759"/>
<organism evidence="11 12">
    <name type="scientific">Crassostrea virginica</name>
    <name type="common">Eastern oyster</name>
    <dbReference type="NCBI Taxonomy" id="6565"/>
    <lineage>
        <taxon>Eukaryota</taxon>
        <taxon>Metazoa</taxon>
        <taxon>Spiralia</taxon>
        <taxon>Lophotrochozoa</taxon>
        <taxon>Mollusca</taxon>
        <taxon>Bivalvia</taxon>
        <taxon>Autobranchia</taxon>
        <taxon>Pteriomorphia</taxon>
        <taxon>Ostreida</taxon>
        <taxon>Ostreoidea</taxon>
        <taxon>Ostreidae</taxon>
        <taxon>Crassostrea</taxon>
    </lineage>
</organism>
<accession>A0A8B8CLE2</accession>
<feature type="compositionally biased region" description="Polar residues" evidence="9">
    <location>
        <begin position="581"/>
        <end position="602"/>
    </location>
</feature>
<name>A0A8B8CLE2_CRAVI</name>
<feature type="compositionally biased region" description="Acidic residues" evidence="9">
    <location>
        <begin position="551"/>
        <end position="575"/>
    </location>
</feature>
<dbReference type="SUPFAM" id="SSF57850">
    <property type="entry name" value="RING/U-box"/>
    <property type="match status" value="1"/>
</dbReference>
<dbReference type="EC" id="2.3.2.27" evidence="2"/>
<dbReference type="GO" id="GO:0005737">
    <property type="term" value="C:cytoplasm"/>
    <property type="evidence" value="ECO:0007669"/>
    <property type="project" value="TreeGrafter"/>
</dbReference>
<feature type="compositionally biased region" description="Polar residues" evidence="9">
    <location>
        <begin position="626"/>
        <end position="663"/>
    </location>
</feature>
<feature type="region of interest" description="Disordered" evidence="9">
    <location>
        <begin position="534"/>
        <end position="663"/>
    </location>
</feature>
<dbReference type="PANTHER" id="PTHR22996">
    <property type="entry name" value="MAHOGUNIN"/>
    <property type="match status" value="1"/>
</dbReference>
<comment type="catalytic activity">
    <reaction evidence="1">
        <text>S-ubiquitinyl-[E2 ubiquitin-conjugating enzyme]-L-cysteine + [acceptor protein]-L-lysine = [E2 ubiquitin-conjugating enzyme]-L-cysteine + N(6)-ubiquitinyl-[acceptor protein]-L-lysine.</text>
        <dbReference type="EC" id="2.3.2.27"/>
    </reaction>
</comment>
<evidence type="ECO:0000259" key="10">
    <source>
        <dbReference type="PROSITE" id="PS50089"/>
    </source>
</evidence>
<dbReference type="AlphaFoldDB" id="A0A8B8CLE2"/>
<dbReference type="InterPro" id="IPR058981">
    <property type="entry name" value="MGRN1/RNF157-like_N"/>
</dbReference>
<evidence type="ECO:0000256" key="4">
    <source>
        <dbReference type="ARBA" id="ARBA00022723"/>
    </source>
</evidence>
<dbReference type="Pfam" id="PF13920">
    <property type="entry name" value="zf-C3HC4_3"/>
    <property type="match status" value="1"/>
</dbReference>
<evidence type="ECO:0000256" key="7">
    <source>
        <dbReference type="ARBA" id="ARBA00022833"/>
    </source>
</evidence>
<evidence type="ECO:0000256" key="2">
    <source>
        <dbReference type="ARBA" id="ARBA00012483"/>
    </source>
</evidence>
<evidence type="ECO:0000256" key="3">
    <source>
        <dbReference type="ARBA" id="ARBA00022679"/>
    </source>
</evidence>
<sequence>MGGITSRDAGEEEIDTASTNAYRYPPKFGNYFGSYFYMGGERFEMSQPEAYLFGENSDLNFLGNKPMQFPYQGSTSGSEPTKPLKSLVNIRKDSLKFVKVEDSEQDLEEDKSDSTSTKYNIEFTFDSDSKCAITIYYFAMEDVNNGQITFQTKETCLNSETYHYKRGANQLFSQSMHVLDPSKYTDEEWQYDPVKETIPVVISCVVEDDDHPCHCHMTYAVVEKSSVDGGYMIKALKQKQFVDGLLYLLQEIYGIENKQTDRSKLEDPDDEVEDSGAECVICMSDMRDTLILPCRHLCLCSNCAESLRYQASSCPICRSPFRALLQIRAMRKKQPLSVQTGETPGEENPVSQEGVPSGYEAVSLIEAVNGPCNQLFSVDGGLPLPVRTIAPDVDSSYREKKRLSKRHMINVKAEDPVVSPNVKPDDKKALDEEEEERKNEEPLEVVRMERKSSKKDSAKSHWTTRSIPQWIPSRKAIKIDFVKVQYGVNKEVSDELNATKIVNVSEDYNTDSLDSKGMRTATLRVYDSEADSDYDLKPMELNQGHTSTENLADDEREDSSEAEPEPEPDYEDDLTSEAIKSESTPNVSKNSGVKNYEEQSVTYVKGLSRSMNDMHRDNSGYHPLCLQSNASLPENSTSGTEASSFGSTNSTGNLLPDNSENTD</sequence>
<feature type="region of interest" description="Disordered" evidence="9">
    <location>
        <begin position="335"/>
        <end position="354"/>
    </location>
</feature>
<keyword evidence="6" id="KW-0833">Ubl conjugation pathway</keyword>
<dbReference type="SMART" id="SM00184">
    <property type="entry name" value="RING"/>
    <property type="match status" value="1"/>
</dbReference>
<dbReference type="GO" id="GO:0016567">
    <property type="term" value="P:protein ubiquitination"/>
    <property type="evidence" value="ECO:0007669"/>
    <property type="project" value="TreeGrafter"/>
</dbReference>
<dbReference type="Pfam" id="PF26192">
    <property type="entry name" value="RNF157-like_N"/>
    <property type="match status" value="1"/>
</dbReference>
<dbReference type="InterPro" id="IPR013083">
    <property type="entry name" value="Znf_RING/FYVE/PHD"/>
</dbReference>
<feature type="domain" description="RING-type" evidence="10">
    <location>
        <begin position="279"/>
        <end position="318"/>
    </location>
</feature>
<evidence type="ECO:0000256" key="5">
    <source>
        <dbReference type="ARBA" id="ARBA00022771"/>
    </source>
</evidence>
<dbReference type="RefSeq" id="XP_022316019.1">
    <property type="nucleotide sequence ID" value="XM_022460311.1"/>
</dbReference>
<dbReference type="Proteomes" id="UP000694844">
    <property type="component" value="Chromosome 2"/>
</dbReference>